<dbReference type="FunFam" id="2.60.120.200:FF:000114">
    <property type="entry name" value="Probable endo-1,3(4)-beta-glucanase NFIA_089530"/>
    <property type="match status" value="1"/>
</dbReference>
<evidence type="ECO:0000256" key="6">
    <source>
        <dbReference type="SAM" id="SignalP"/>
    </source>
</evidence>
<keyword evidence="6" id="KW-0732">Signal</keyword>
<keyword evidence="5" id="KW-0326">Glycosidase</keyword>
<dbReference type="SUPFAM" id="SSF49899">
    <property type="entry name" value="Concanavalin A-like lectins/glucanases"/>
    <property type="match status" value="1"/>
</dbReference>
<dbReference type="InterPro" id="IPR013320">
    <property type="entry name" value="ConA-like_dom_sf"/>
</dbReference>
<dbReference type="Gene3D" id="2.60.120.200">
    <property type="match status" value="1"/>
</dbReference>
<reference evidence="8" key="1">
    <citation type="submission" date="2021-12" db="EMBL/GenBank/DDBJ databases">
        <title>Curvularia clavata genome.</title>
        <authorList>
            <person name="Cao Y."/>
        </authorList>
    </citation>
    <scope>NUCLEOTIDE SEQUENCE</scope>
    <source>
        <strain evidence="8">Yc1106</strain>
    </source>
</reference>
<gene>
    <name evidence="8" type="ORF">yc1106_09700</name>
</gene>
<keyword evidence="9" id="KW-1185">Reference proteome</keyword>
<dbReference type="InterPro" id="IPR050546">
    <property type="entry name" value="Glycosyl_Hydrlase_16"/>
</dbReference>
<dbReference type="GO" id="GO:0009251">
    <property type="term" value="P:glucan catabolic process"/>
    <property type="evidence" value="ECO:0007669"/>
    <property type="project" value="TreeGrafter"/>
</dbReference>
<dbReference type="PANTHER" id="PTHR10963">
    <property type="entry name" value="GLYCOSYL HYDROLASE-RELATED"/>
    <property type="match status" value="1"/>
</dbReference>
<dbReference type="CDD" id="cd02181">
    <property type="entry name" value="GH16_fungal_Lam16A_glucanase"/>
    <property type="match status" value="1"/>
</dbReference>
<evidence type="ECO:0000256" key="2">
    <source>
        <dbReference type="ARBA" id="ARBA00006865"/>
    </source>
</evidence>
<protein>
    <recommendedName>
        <fullName evidence="3">endo-1,3(4)-beta-glucanase</fullName>
        <ecNumber evidence="3">3.2.1.6</ecNumber>
    </recommendedName>
</protein>
<evidence type="ECO:0000259" key="7">
    <source>
        <dbReference type="PROSITE" id="PS51762"/>
    </source>
</evidence>
<dbReference type="GO" id="GO:0052861">
    <property type="term" value="F:endo-1,3(4)-beta-glucanase activity"/>
    <property type="evidence" value="ECO:0007669"/>
    <property type="project" value="UniProtKB-EC"/>
</dbReference>
<evidence type="ECO:0000313" key="9">
    <source>
        <dbReference type="Proteomes" id="UP001056012"/>
    </source>
</evidence>
<dbReference type="EC" id="3.2.1.6" evidence="3"/>
<evidence type="ECO:0000256" key="1">
    <source>
        <dbReference type="ARBA" id="ARBA00000124"/>
    </source>
</evidence>
<keyword evidence="4 8" id="KW-0378">Hydrolase</keyword>
<feature type="domain" description="GH16" evidence="7">
    <location>
        <begin position="25"/>
        <end position="341"/>
    </location>
</feature>
<dbReference type="PANTHER" id="PTHR10963:SF24">
    <property type="entry name" value="GLYCOSIDASE C21B10.07-RELATED"/>
    <property type="match status" value="1"/>
</dbReference>
<comment type="catalytic activity">
    <reaction evidence="1">
        <text>Endohydrolysis of (1-&gt;3)- or (1-&gt;4)-linkages in beta-D-glucans when the glucose residue whose reducing group is involved in the linkage to be hydrolyzed is itself substituted at C-3.</text>
        <dbReference type="EC" id="3.2.1.6"/>
    </reaction>
</comment>
<dbReference type="OrthoDB" id="192832at2759"/>
<dbReference type="EMBL" id="CP089281">
    <property type="protein sequence ID" value="USP82426.1"/>
    <property type="molecule type" value="Genomic_DNA"/>
</dbReference>
<comment type="similarity">
    <text evidence="2">Belongs to the glycosyl hydrolase 16 family.</text>
</comment>
<evidence type="ECO:0000256" key="5">
    <source>
        <dbReference type="ARBA" id="ARBA00023295"/>
    </source>
</evidence>
<evidence type="ECO:0000256" key="3">
    <source>
        <dbReference type="ARBA" id="ARBA00012599"/>
    </source>
</evidence>
<dbReference type="AlphaFoldDB" id="A0A9Q8ZI18"/>
<feature type="chain" id="PRO_5040157719" description="endo-1,3(4)-beta-glucanase" evidence="6">
    <location>
        <begin position="20"/>
        <end position="341"/>
    </location>
</feature>
<proteinExistence type="inferred from homology"/>
<dbReference type="VEuPathDB" id="FungiDB:yc1106_09700"/>
<dbReference type="Proteomes" id="UP001056012">
    <property type="component" value="Chromosome 8"/>
</dbReference>
<accession>A0A9Q8ZI18</accession>
<evidence type="ECO:0000256" key="4">
    <source>
        <dbReference type="ARBA" id="ARBA00022801"/>
    </source>
</evidence>
<dbReference type="PROSITE" id="PS51762">
    <property type="entry name" value="GH16_2"/>
    <property type="match status" value="1"/>
</dbReference>
<organism evidence="8 9">
    <name type="scientific">Curvularia clavata</name>
    <dbReference type="NCBI Taxonomy" id="95742"/>
    <lineage>
        <taxon>Eukaryota</taxon>
        <taxon>Fungi</taxon>
        <taxon>Dikarya</taxon>
        <taxon>Ascomycota</taxon>
        <taxon>Pezizomycotina</taxon>
        <taxon>Dothideomycetes</taxon>
        <taxon>Pleosporomycetidae</taxon>
        <taxon>Pleosporales</taxon>
        <taxon>Pleosporineae</taxon>
        <taxon>Pleosporaceae</taxon>
        <taxon>Curvularia</taxon>
    </lineage>
</organism>
<dbReference type="Pfam" id="PF26113">
    <property type="entry name" value="GH16_XgeA"/>
    <property type="match status" value="1"/>
</dbReference>
<evidence type="ECO:0000313" key="8">
    <source>
        <dbReference type="EMBL" id="USP82426.1"/>
    </source>
</evidence>
<sequence length="341" mass="36062">MSLKSLLVSIPFLWRGATALPAGPGSWTHGNSTIISSASDDFRAEAAYNLIDTYDASNWANKFNFEDIADPTHGFVDYTTLQQAQQFGLFKTQNGQVYMGVDSTSQLDPNGAGRKSVRVQSKTAYNHGLVIADFAHVPGSACGSWPAFWMVGPNWPNQGEIDIYEGVHLSSSNQVTLHTSLGCNPGIGPGGETGRRLAGDCGAGGGFNGCGIQADNPATFGTPFNANGGGVYAMLWTSAGIKVWSFAARNVPVNIKSGSPDPSSWGTPIANYGNGGCDFDAKFRDLNIVFDITFCGDWAGGVWGSTTCAQVNPSCAAYVAGQPQNFSDTYWLVNSVKVYSA</sequence>
<feature type="signal peptide" evidence="6">
    <location>
        <begin position="1"/>
        <end position="19"/>
    </location>
</feature>
<dbReference type="InterPro" id="IPR000757">
    <property type="entry name" value="Beta-glucanase-like"/>
</dbReference>
<name>A0A9Q8ZI18_CURCL</name>